<dbReference type="RefSeq" id="WP_121839984.1">
    <property type="nucleotide sequence ID" value="NZ_ML014808.1"/>
</dbReference>
<sequence>MGKIFESITTHQQDFILKQKMFFVATAANEGTVNLSPKGLDAFRIINEHQVAWLNLTGSGNETSAHVQQNPRMTIMFCAFEGSPLILRLYGKARVLHQGDSDWKMYQALFPTFTGTRQVFVLDIDKTQSSCGMGVPLYDFVEQRQQLVQSHDKQGKGGVQAYWKKANQLSFDGDETKVLELSGLECES</sequence>
<name>A0A3L8PTH3_9GAMM</name>
<keyword evidence="3" id="KW-1185">Reference proteome</keyword>
<dbReference type="Proteomes" id="UP000281474">
    <property type="component" value="Unassembled WGS sequence"/>
</dbReference>
<gene>
    <name evidence="2" type="ORF">D5018_15900</name>
</gene>
<evidence type="ECO:0000313" key="3">
    <source>
        <dbReference type="Proteomes" id="UP000281474"/>
    </source>
</evidence>
<comment type="caution">
    <text evidence="2">The sequence shown here is derived from an EMBL/GenBank/DDBJ whole genome shotgun (WGS) entry which is preliminary data.</text>
</comment>
<dbReference type="Gene3D" id="2.30.110.10">
    <property type="entry name" value="Electron Transport, Fmn-binding Protein, Chain A"/>
    <property type="match status" value="1"/>
</dbReference>
<dbReference type="PANTHER" id="PTHR39336">
    <property type="entry name" value="PYRIDOXAMINE PHOSPHATE OXIDASE FAMILY PROTEIN (AFU_ORTHOLOGUE AFUA_6G11440)"/>
    <property type="match status" value="1"/>
</dbReference>
<evidence type="ECO:0000313" key="2">
    <source>
        <dbReference type="EMBL" id="RLV58700.1"/>
    </source>
</evidence>
<feature type="domain" description="Pyridoxamine 5'-phosphate oxidase N-terminal" evidence="1">
    <location>
        <begin position="9"/>
        <end position="128"/>
    </location>
</feature>
<dbReference type="OrthoDB" id="115989at2"/>
<dbReference type="InterPro" id="IPR011576">
    <property type="entry name" value="Pyridox_Oxase_N"/>
</dbReference>
<proteinExistence type="predicted"/>
<protein>
    <submittedName>
        <fullName evidence="2">Pyridoxamine 5'-phosphate oxidase family protein</fullName>
    </submittedName>
</protein>
<accession>A0A3L8PTH3</accession>
<dbReference type="SUPFAM" id="SSF50475">
    <property type="entry name" value="FMN-binding split barrel"/>
    <property type="match status" value="1"/>
</dbReference>
<organism evidence="2 3">
    <name type="scientific">Parashewanella curva</name>
    <dbReference type="NCBI Taxonomy" id="2338552"/>
    <lineage>
        <taxon>Bacteria</taxon>
        <taxon>Pseudomonadati</taxon>
        <taxon>Pseudomonadota</taxon>
        <taxon>Gammaproteobacteria</taxon>
        <taxon>Alteromonadales</taxon>
        <taxon>Shewanellaceae</taxon>
        <taxon>Parashewanella</taxon>
    </lineage>
</organism>
<dbReference type="InterPro" id="IPR012349">
    <property type="entry name" value="Split_barrel_FMN-bd"/>
</dbReference>
<dbReference type="AlphaFoldDB" id="A0A3L8PTH3"/>
<reference evidence="2 3" key="1">
    <citation type="submission" date="2018-09" db="EMBL/GenBank/DDBJ databases">
        <title>Phylogeny of the Shewanellaceae, and recommendation for two new genera, Pseudoshewanella and Parashewanella.</title>
        <authorList>
            <person name="Wang G."/>
        </authorList>
    </citation>
    <scope>NUCLEOTIDE SEQUENCE [LARGE SCALE GENOMIC DNA]</scope>
    <source>
        <strain evidence="2 3">C51</strain>
    </source>
</reference>
<dbReference type="PANTHER" id="PTHR39336:SF1">
    <property type="entry name" value="PYRIDOXAMINE PHOSPHATE OXIDASE FAMILY PROTEIN (AFU_ORTHOLOGUE AFUA_6G11440)"/>
    <property type="match status" value="1"/>
</dbReference>
<evidence type="ECO:0000259" key="1">
    <source>
        <dbReference type="Pfam" id="PF01243"/>
    </source>
</evidence>
<dbReference type="EMBL" id="QZEI01000059">
    <property type="protein sequence ID" value="RLV58700.1"/>
    <property type="molecule type" value="Genomic_DNA"/>
</dbReference>
<dbReference type="Pfam" id="PF01243">
    <property type="entry name" value="PNPOx_N"/>
    <property type="match status" value="1"/>
</dbReference>